<organism evidence="3 4">
    <name type="scientific">Russula ochroleuca</name>
    <dbReference type="NCBI Taxonomy" id="152965"/>
    <lineage>
        <taxon>Eukaryota</taxon>
        <taxon>Fungi</taxon>
        <taxon>Dikarya</taxon>
        <taxon>Basidiomycota</taxon>
        <taxon>Agaricomycotina</taxon>
        <taxon>Agaricomycetes</taxon>
        <taxon>Russulales</taxon>
        <taxon>Russulaceae</taxon>
        <taxon>Russula</taxon>
    </lineage>
</organism>
<evidence type="ECO:0000256" key="2">
    <source>
        <dbReference type="SAM" id="MobiDB-lite"/>
    </source>
</evidence>
<dbReference type="GO" id="GO:0042175">
    <property type="term" value="C:nuclear outer membrane-endoplasmic reticulum membrane network"/>
    <property type="evidence" value="ECO:0007669"/>
    <property type="project" value="TreeGrafter"/>
</dbReference>
<gene>
    <name evidence="3" type="ORF">DFH94DRAFT_717087</name>
</gene>
<name>A0A9P5N333_9AGAM</name>
<feature type="region of interest" description="Disordered" evidence="2">
    <location>
        <begin position="471"/>
        <end position="518"/>
    </location>
</feature>
<comment type="caution">
    <text evidence="3">The sequence shown here is derived from an EMBL/GenBank/DDBJ whole genome shotgun (WGS) entry which is preliminary data.</text>
</comment>
<dbReference type="PANTHER" id="PTHR31027">
    <property type="entry name" value="NUCLEAR SEGREGATION PROTEIN BFR1"/>
    <property type="match status" value="1"/>
</dbReference>
<dbReference type="Proteomes" id="UP000759537">
    <property type="component" value="Unassembled WGS sequence"/>
</dbReference>
<evidence type="ECO:0008006" key="5">
    <source>
        <dbReference type="Google" id="ProtNLM"/>
    </source>
</evidence>
<feature type="region of interest" description="Disordered" evidence="2">
    <location>
        <begin position="379"/>
        <end position="411"/>
    </location>
</feature>
<feature type="region of interest" description="Disordered" evidence="2">
    <location>
        <begin position="74"/>
        <end position="112"/>
    </location>
</feature>
<dbReference type="GO" id="GO:0005783">
    <property type="term" value="C:endoplasmic reticulum"/>
    <property type="evidence" value="ECO:0007669"/>
    <property type="project" value="TreeGrafter"/>
</dbReference>
<feature type="compositionally biased region" description="Basic and acidic residues" evidence="2">
    <location>
        <begin position="43"/>
        <end position="53"/>
    </location>
</feature>
<protein>
    <recommendedName>
        <fullName evidence="5">Nuclear segregation protein Bfr1</fullName>
    </recommendedName>
</protein>
<dbReference type="EMBL" id="WHVB01000003">
    <property type="protein sequence ID" value="KAF8484931.1"/>
    <property type="molecule type" value="Genomic_DNA"/>
</dbReference>
<keyword evidence="4" id="KW-1185">Reference proteome</keyword>
<feature type="compositionally biased region" description="Polar residues" evidence="2">
    <location>
        <begin position="10"/>
        <end position="28"/>
    </location>
</feature>
<reference evidence="3" key="2">
    <citation type="journal article" date="2020" name="Nat. Commun.">
        <title>Large-scale genome sequencing of mycorrhizal fungi provides insights into the early evolution of symbiotic traits.</title>
        <authorList>
            <person name="Miyauchi S."/>
            <person name="Kiss E."/>
            <person name="Kuo A."/>
            <person name="Drula E."/>
            <person name="Kohler A."/>
            <person name="Sanchez-Garcia M."/>
            <person name="Morin E."/>
            <person name="Andreopoulos B."/>
            <person name="Barry K.W."/>
            <person name="Bonito G."/>
            <person name="Buee M."/>
            <person name="Carver A."/>
            <person name="Chen C."/>
            <person name="Cichocki N."/>
            <person name="Clum A."/>
            <person name="Culley D."/>
            <person name="Crous P.W."/>
            <person name="Fauchery L."/>
            <person name="Girlanda M."/>
            <person name="Hayes R.D."/>
            <person name="Keri Z."/>
            <person name="LaButti K."/>
            <person name="Lipzen A."/>
            <person name="Lombard V."/>
            <person name="Magnuson J."/>
            <person name="Maillard F."/>
            <person name="Murat C."/>
            <person name="Nolan M."/>
            <person name="Ohm R.A."/>
            <person name="Pangilinan J."/>
            <person name="Pereira M.F."/>
            <person name="Perotto S."/>
            <person name="Peter M."/>
            <person name="Pfister S."/>
            <person name="Riley R."/>
            <person name="Sitrit Y."/>
            <person name="Stielow J.B."/>
            <person name="Szollosi G."/>
            <person name="Zifcakova L."/>
            <person name="Stursova M."/>
            <person name="Spatafora J.W."/>
            <person name="Tedersoo L."/>
            <person name="Vaario L.M."/>
            <person name="Yamada A."/>
            <person name="Yan M."/>
            <person name="Wang P."/>
            <person name="Xu J."/>
            <person name="Bruns T."/>
            <person name="Baldrian P."/>
            <person name="Vilgalys R."/>
            <person name="Dunand C."/>
            <person name="Henrissat B."/>
            <person name="Grigoriev I.V."/>
            <person name="Hibbett D."/>
            <person name="Nagy L.G."/>
            <person name="Martin F.M."/>
        </authorList>
    </citation>
    <scope>NUCLEOTIDE SEQUENCE</scope>
    <source>
        <strain evidence="3">Prilba</strain>
    </source>
</reference>
<dbReference type="InterPro" id="IPR039604">
    <property type="entry name" value="Bfr1"/>
</dbReference>
<proteinExistence type="predicted"/>
<reference evidence="3" key="1">
    <citation type="submission" date="2019-10" db="EMBL/GenBank/DDBJ databases">
        <authorList>
            <consortium name="DOE Joint Genome Institute"/>
            <person name="Kuo A."/>
            <person name="Miyauchi S."/>
            <person name="Kiss E."/>
            <person name="Drula E."/>
            <person name="Kohler A."/>
            <person name="Sanchez-Garcia M."/>
            <person name="Andreopoulos B."/>
            <person name="Barry K.W."/>
            <person name="Bonito G."/>
            <person name="Buee M."/>
            <person name="Carver A."/>
            <person name="Chen C."/>
            <person name="Cichocki N."/>
            <person name="Clum A."/>
            <person name="Culley D."/>
            <person name="Crous P.W."/>
            <person name="Fauchery L."/>
            <person name="Girlanda M."/>
            <person name="Hayes R."/>
            <person name="Keri Z."/>
            <person name="LaButti K."/>
            <person name="Lipzen A."/>
            <person name="Lombard V."/>
            <person name="Magnuson J."/>
            <person name="Maillard F."/>
            <person name="Morin E."/>
            <person name="Murat C."/>
            <person name="Nolan M."/>
            <person name="Ohm R."/>
            <person name="Pangilinan J."/>
            <person name="Pereira M."/>
            <person name="Perotto S."/>
            <person name="Peter M."/>
            <person name="Riley R."/>
            <person name="Sitrit Y."/>
            <person name="Stielow B."/>
            <person name="Szollosi G."/>
            <person name="Zifcakova L."/>
            <person name="Stursova M."/>
            <person name="Spatafora J.W."/>
            <person name="Tedersoo L."/>
            <person name="Vaario L.-M."/>
            <person name="Yamada A."/>
            <person name="Yan M."/>
            <person name="Wang P."/>
            <person name="Xu J."/>
            <person name="Bruns T."/>
            <person name="Baldrian P."/>
            <person name="Vilgalys R."/>
            <person name="Henrissat B."/>
            <person name="Grigoriev I.V."/>
            <person name="Hibbett D."/>
            <person name="Nagy L.G."/>
            <person name="Martin F.M."/>
        </authorList>
    </citation>
    <scope>NUCLEOTIDE SEQUENCE</scope>
    <source>
        <strain evidence="3">Prilba</strain>
    </source>
</reference>
<dbReference type="OrthoDB" id="2195113at2759"/>
<evidence type="ECO:0000313" key="3">
    <source>
        <dbReference type="EMBL" id="KAF8484931.1"/>
    </source>
</evidence>
<feature type="region of interest" description="Disordered" evidence="2">
    <location>
        <begin position="1"/>
        <end position="53"/>
    </location>
</feature>
<accession>A0A9P5N333</accession>
<feature type="compositionally biased region" description="Basic and acidic residues" evidence="2">
    <location>
        <begin position="84"/>
        <end position="98"/>
    </location>
</feature>
<feature type="coiled-coil region" evidence="1">
    <location>
        <begin position="276"/>
        <end position="308"/>
    </location>
</feature>
<dbReference type="GO" id="GO:0003729">
    <property type="term" value="F:mRNA binding"/>
    <property type="evidence" value="ECO:0007669"/>
    <property type="project" value="TreeGrafter"/>
</dbReference>
<keyword evidence="1" id="KW-0175">Coiled coil</keyword>
<dbReference type="GO" id="GO:1990904">
    <property type="term" value="C:ribonucleoprotein complex"/>
    <property type="evidence" value="ECO:0007669"/>
    <property type="project" value="TreeGrafter"/>
</dbReference>
<dbReference type="GO" id="GO:0008298">
    <property type="term" value="P:intracellular mRNA localization"/>
    <property type="evidence" value="ECO:0007669"/>
    <property type="project" value="TreeGrafter"/>
</dbReference>
<feature type="coiled-coil region" evidence="1">
    <location>
        <begin position="211"/>
        <end position="238"/>
    </location>
</feature>
<evidence type="ECO:0000313" key="4">
    <source>
        <dbReference type="Proteomes" id="UP000759537"/>
    </source>
</evidence>
<dbReference type="AlphaFoldDB" id="A0A9P5N333"/>
<sequence length="518" mass="57118">MSGPKAKSAANGTKPSKGPTAQDNSTLVPSAPVLASIPSSSGKPDKAAYDAEQQRIKAEIDGVHEKLTAVKEKISLATRGGQGNEKRNALRAQLDELRSQQSGNKTSRSKIFEQMKTLQDGIQKRKKDLQASKDKAKFRTVEDVDVHIRNLEKQVDSGTLKLADEKRALQEISQTKRIRRTVESFQADSDAIDADSAAVDELKKQLDDPEAKAISERYDAIKAELDEIKKEEDEVYANRSQLFEERNTLQQQVDGLFSERRESTARFREANDRYYVKLNEDRARRAERRRAQKEAEEEEKRQARIIQLREEASQPAFQVQIEDCQTLIDYFSGKSSTAVVSSAKATLFTEPTLEIRQVEAAPNTFVPRKKKGEEEEAYFVGGKGKSKSKKGHKADGGAPAEATPSSSSTVNVPFGTLSALLSLSIPPPSSQADVPRVVEDLKTKKAWYEANQARETAEAIAKAEAEIQRLTKGKGDSGGALLDDWPNKGPADAQATTDERLSDGETGQPEEVQEAEES</sequence>
<evidence type="ECO:0000256" key="1">
    <source>
        <dbReference type="SAM" id="Coils"/>
    </source>
</evidence>
<dbReference type="PANTHER" id="PTHR31027:SF2">
    <property type="entry name" value="LEBERCILIN DOMAIN-CONTAINING PROTEIN"/>
    <property type="match status" value="1"/>
</dbReference>